<organism evidence="2">
    <name type="scientific">Sesamum latifolium</name>
    <dbReference type="NCBI Taxonomy" id="2727402"/>
    <lineage>
        <taxon>Eukaryota</taxon>
        <taxon>Viridiplantae</taxon>
        <taxon>Streptophyta</taxon>
        <taxon>Embryophyta</taxon>
        <taxon>Tracheophyta</taxon>
        <taxon>Spermatophyta</taxon>
        <taxon>Magnoliopsida</taxon>
        <taxon>eudicotyledons</taxon>
        <taxon>Gunneridae</taxon>
        <taxon>Pentapetalae</taxon>
        <taxon>asterids</taxon>
        <taxon>lamiids</taxon>
        <taxon>Lamiales</taxon>
        <taxon>Pedaliaceae</taxon>
        <taxon>Sesamum</taxon>
    </lineage>
</organism>
<accession>A0AAW2YBE0</accession>
<reference evidence="2" key="2">
    <citation type="journal article" date="2024" name="Plant">
        <title>Genomic evolution and insights into agronomic trait innovations of Sesamum species.</title>
        <authorList>
            <person name="Miao H."/>
            <person name="Wang L."/>
            <person name="Qu L."/>
            <person name="Liu H."/>
            <person name="Sun Y."/>
            <person name="Le M."/>
            <person name="Wang Q."/>
            <person name="Wei S."/>
            <person name="Zheng Y."/>
            <person name="Lin W."/>
            <person name="Duan Y."/>
            <person name="Cao H."/>
            <person name="Xiong S."/>
            <person name="Wang X."/>
            <person name="Wei L."/>
            <person name="Li C."/>
            <person name="Ma Q."/>
            <person name="Ju M."/>
            <person name="Zhao R."/>
            <person name="Li G."/>
            <person name="Mu C."/>
            <person name="Tian Q."/>
            <person name="Mei H."/>
            <person name="Zhang T."/>
            <person name="Gao T."/>
            <person name="Zhang H."/>
        </authorList>
    </citation>
    <scope>NUCLEOTIDE SEQUENCE</scope>
    <source>
        <strain evidence="2">KEN1</strain>
    </source>
</reference>
<dbReference type="AlphaFoldDB" id="A0AAW2YBE0"/>
<feature type="compositionally biased region" description="Polar residues" evidence="1">
    <location>
        <begin position="189"/>
        <end position="206"/>
    </location>
</feature>
<proteinExistence type="predicted"/>
<name>A0AAW2YBE0_9LAMI</name>
<sequence>MQDCFEFKEDDVSLTPIWATLPSLPLECWNPNALGKIGSRLGTPIAMDSLTRTMERVSYARILVEVDASEPLVDHVEFVLPNGVRRKQPILYEFTPKFCTHCNRFGHLKESCKGSQPAPAANETAHAVPATAVKQPADQKKGQPSEWTEVKRKQHKLQQKQQQPDCTAAGMEEKGRQGPSKPKDDANVVGQNVHSRWSSLGTRSVIESSDSSDESESEASTQHFMPGTSSAGVTPIQPKSKQKLGKAPFT</sequence>
<feature type="compositionally biased region" description="Polar residues" evidence="1">
    <location>
        <begin position="219"/>
        <end position="232"/>
    </location>
</feature>
<comment type="caution">
    <text evidence="2">The sequence shown here is derived from an EMBL/GenBank/DDBJ whole genome shotgun (WGS) entry which is preliminary data.</text>
</comment>
<feature type="compositionally biased region" description="Basic and acidic residues" evidence="1">
    <location>
        <begin position="137"/>
        <end position="151"/>
    </location>
</feature>
<evidence type="ECO:0008006" key="3">
    <source>
        <dbReference type="Google" id="ProtNLM"/>
    </source>
</evidence>
<feature type="region of interest" description="Disordered" evidence="1">
    <location>
        <begin position="110"/>
        <end position="250"/>
    </location>
</feature>
<dbReference type="EMBL" id="JACGWN010000001">
    <property type="protein sequence ID" value="KAL0463054.1"/>
    <property type="molecule type" value="Genomic_DNA"/>
</dbReference>
<dbReference type="InterPro" id="IPR040256">
    <property type="entry name" value="At4g02000-like"/>
</dbReference>
<protein>
    <recommendedName>
        <fullName evidence="3">DUF4283 domain-containing protein</fullName>
    </recommendedName>
</protein>
<dbReference type="PANTHER" id="PTHR31286:SF180">
    <property type="entry name" value="OS10G0362600 PROTEIN"/>
    <property type="match status" value="1"/>
</dbReference>
<feature type="compositionally biased region" description="Basic and acidic residues" evidence="1">
    <location>
        <begin position="171"/>
        <end position="186"/>
    </location>
</feature>
<reference evidence="2" key="1">
    <citation type="submission" date="2020-06" db="EMBL/GenBank/DDBJ databases">
        <authorList>
            <person name="Li T."/>
            <person name="Hu X."/>
            <person name="Zhang T."/>
            <person name="Song X."/>
            <person name="Zhang H."/>
            <person name="Dai N."/>
            <person name="Sheng W."/>
            <person name="Hou X."/>
            <person name="Wei L."/>
        </authorList>
    </citation>
    <scope>NUCLEOTIDE SEQUENCE</scope>
    <source>
        <strain evidence="2">KEN1</strain>
        <tissue evidence="2">Leaf</tissue>
    </source>
</reference>
<evidence type="ECO:0000256" key="1">
    <source>
        <dbReference type="SAM" id="MobiDB-lite"/>
    </source>
</evidence>
<dbReference type="PANTHER" id="PTHR31286">
    <property type="entry name" value="GLYCINE-RICH CELL WALL STRUCTURAL PROTEIN 1.8-LIKE"/>
    <property type="match status" value="1"/>
</dbReference>
<gene>
    <name evidence="2" type="ORF">Slati_0193000</name>
</gene>
<evidence type="ECO:0000313" key="2">
    <source>
        <dbReference type="EMBL" id="KAL0463054.1"/>
    </source>
</evidence>